<dbReference type="EMBL" id="SIRS01000002">
    <property type="protein sequence ID" value="TBN17926.1"/>
    <property type="molecule type" value="Genomic_DNA"/>
</dbReference>
<gene>
    <name evidence="1" type="ORF">EYD46_06370</name>
</gene>
<keyword evidence="2" id="KW-1185">Reference proteome</keyword>
<dbReference type="OrthoDB" id="703600at2"/>
<protein>
    <recommendedName>
        <fullName evidence="3">Toxin-antitoxin system YwqK family antitoxin</fullName>
    </recommendedName>
</protein>
<evidence type="ECO:0000313" key="1">
    <source>
        <dbReference type="EMBL" id="TBN17926.1"/>
    </source>
</evidence>
<organism evidence="1 2">
    <name type="scientific">Hyunsoonleella pacifica</name>
    <dbReference type="NCBI Taxonomy" id="1080224"/>
    <lineage>
        <taxon>Bacteria</taxon>
        <taxon>Pseudomonadati</taxon>
        <taxon>Bacteroidota</taxon>
        <taxon>Flavobacteriia</taxon>
        <taxon>Flavobacteriales</taxon>
        <taxon>Flavobacteriaceae</taxon>
    </lineage>
</organism>
<name>A0A4Q9FST9_9FLAO</name>
<reference evidence="1 2" key="1">
    <citation type="journal article" date="2015" name="Int. J. Syst. Evol. Microbiol.">
        <title>Hyunsoonleella pacifica sp. nov., isolated from seawater of South Pacific Gyre.</title>
        <authorList>
            <person name="Gao X."/>
            <person name="Zhang Z."/>
            <person name="Dai X."/>
            <person name="Zhang X.H."/>
        </authorList>
    </citation>
    <scope>NUCLEOTIDE SEQUENCE [LARGE SCALE GENOMIC DNA]</scope>
    <source>
        <strain evidence="1 2">SW033</strain>
    </source>
</reference>
<dbReference type="Proteomes" id="UP000292372">
    <property type="component" value="Unassembled WGS sequence"/>
</dbReference>
<dbReference type="SUPFAM" id="SSF82185">
    <property type="entry name" value="Histone H3 K4-specific methyltransferase SET7/9 N-terminal domain"/>
    <property type="match status" value="1"/>
</dbReference>
<dbReference type="RefSeq" id="WP_130936216.1">
    <property type="nucleotide sequence ID" value="NZ_BMEE01000001.1"/>
</dbReference>
<accession>A0A4Q9FST9</accession>
<comment type="caution">
    <text evidence="1">The sequence shown here is derived from an EMBL/GenBank/DDBJ whole genome shotgun (WGS) entry which is preliminary data.</text>
</comment>
<evidence type="ECO:0008006" key="3">
    <source>
        <dbReference type="Google" id="ProtNLM"/>
    </source>
</evidence>
<proteinExistence type="predicted"/>
<dbReference type="AlphaFoldDB" id="A0A4Q9FST9"/>
<sequence>MKKQILVLCAVLTCIAFTTDVQKRMVRENGYDIECYISTKKLNNYSTDKTYYWFKSGGVHQSLANAGGDVLHNSYLKYYRSNQLAEQGTFDYGLKTGVWKYWDENGQLLLLEHWQNGYKQGKCITYSTDGDMALAGTYRHNVKVGRWINYKTKDTTYHTKDTIYTEKPKFMLLSVLRKKDSTEKAEIKFNRIAKRKFDSIERFKLKQERIIKKRNDSIERAKNKQERLIKKRLDSIEKARGNKKSFIRHLFKKKE</sequence>
<dbReference type="Gene3D" id="2.20.110.10">
    <property type="entry name" value="Histone H3 K4-specific methyltransferase SET7/9 N-terminal domain"/>
    <property type="match status" value="1"/>
</dbReference>
<evidence type="ECO:0000313" key="2">
    <source>
        <dbReference type="Proteomes" id="UP000292372"/>
    </source>
</evidence>